<dbReference type="EnsemblPlants" id="ORUFI01G18450.1">
    <property type="protein sequence ID" value="ORUFI01G18450.1"/>
    <property type="gene ID" value="ORUFI01G18450"/>
</dbReference>
<dbReference type="AlphaFoldDB" id="A0A0E0MWS3"/>
<organism evidence="2 3">
    <name type="scientific">Oryza rufipogon</name>
    <name type="common">Brownbeard rice</name>
    <name type="synonym">Asian wild rice</name>
    <dbReference type="NCBI Taxonomy" id="4529"/>
    <lineage>
        <taxon>Eukaryota</taxon>
        <taxon>Viridiplantae</taxon>
        <taxon>Streptophyta</taxon>
        <taxon>Embryophyta</taxon>
        <taxon>Tracheophyta</taxon>
        <taxon>Spermatophyta</taxon>
        <taxon>Magnoliopsida</taxon>
        <taxon>Liliopsida</taxon>
        <taxon>Poales</taxon>
        <taxon>Poaceae</taxon>
        <taxon>BOP clade</taxon>
        <taxon>Oryzoideae</taxon>
        <taxon>Oryzeae</taxon>
        <taxon>Oryzinae</taxon>
        <taxon>Oryza</taxon>
    </lineage>
</organism>
<dbReference type="HOGENOM" id="CLU_1790071_0_0_1"/>
<evidence type="ECO:0000313" key="2">
    <source>
        <dbReference type="EnsemblPlants" id="ORUFI01G18450.1"/>
    </source>
</evidence>
<feature type="compositionally biased region" description="Basic and acidic residues" evidence="1">
    <location>
        <begin position="92"/>
        <end position="108"/>
    </location>
</feature>
<evidence type="ECO:0000256" key="1">
    <source>
        <dbReference type="SAM" id="MobiDB-lite"/>
    </source>
</evidence>
<dbReference type="Gramene" id="ORUFI01G18450.1">
    <property type="protein sequence ID" value="ORUFI01G18450.1"/>
    <property type="gene ID" value="ORUFI01G18450"/>
</dbReference>
<protein>
    <submittedName>
        <fullName evidence="2">Uncharacterized protein</fullName>
    </submittedName>
</protein>
<name>A0A0E0MWS3_ORYRU</name>
<reference evidence="3" key="1">
    <citation type="submission" date="2013-06" db="EMBL/GenBank/DDBJ databases">
        <authorList>
            <person name="Zhao Q."/>
        </authorList>
    </citation>
    <scope>NUCLEOTIDE SEQUENCE</scope>
    <source>
        <strain evidence="3">cv. W1943</strain>
    </source>
</reference>
<dbReference type="Proteomes" id="UP000008022">
    <property type="component" value="Unassembled WGS sequence"/>
</dbReference>
<proteinExistence type="predicted"/>
<accession>A0A0E0MWS3</accession>
<feature type="region of interest" description="Disordered" evidence="1">
    <location>
        <begin position="80"/>
        <end position="145"/>
    </location>
</feature>
<feature type="compositionally biased region" description="Basic and acidic residues" evidence="1">
    <location>
        <begin position="125"/>
        <end position="134"/>
    </location>
</feature>
<feature type="region of interest" description="Disordered" evidence="1">
    <location>
        <begin position="26"/>
        <end position="67"/>
    </location>
</feature>
<reference evidence="2" key="2">
    <citation type="submission" date="2015-06" db="UniProtKB">
        <authorList>
            <consortium name="EnsemblPlants"/>
        </authorList>
    </citation>
    <scope>IDENTIFICATION</scope>
</reference>
<sequence length="145" mass="15617">MAMNKSNPMNPCWTLDVQCAGARPRPPLAHVGRLPTRGRATPPPASPRAAARLHARGRAARLPTPTARLPTLLPAAASPFTAVAPPPAAGRLMEDGIEGRRRKERGGEEEGEEGRKRGKGRRKRIGPEKRKRGDVPILSKYLSGT</sequence>
<keyword evidence="3" id="KW-1185">Reference proteome</keyword>
<evidence type="ECO:0000313" key="3">
    <source>
        <dbReference type="Proteomes" id="UP000008022"/>
    </source>
</evidence>